<sequence>MKEPRESIGCRVPTCNQCHEHHVADENRVHRFAIDRLVRENQRDNVTIRGTSDTLRFRVSVARLVHCFRDNIHDKVVDRGKCLAQMFLAPDVEPALEFPVPRGHDEASGGNRCSILERFLKWMLLFVQVFRISG</sequence>
<dbReference type="EMBL" id="CM047590">
    <property type="protein sequence ID" value="KAI9919656.1"/>
    <property type="molecule type" value="Genomic_DNA"/>
</dbReference>
<comment type="caution">
    <text evidence="1">The sequence shown here is derived from an EMBL/GenBank/DDBJ whole genome shotgun (WGS) entry which is preliminary data.</text>
</comment>
<name>A0ACC0WPI5_9STRA</name>
<gene>
    <name evidence="1" type="ORF">PsorP6_017756</name>
</gene>
<dbReference type="Proteomes" id="UP001163321">
    <property type="component" value="Chromosome 11"/>
</dbReference>
<reference evidence="1 2" key="1">
    <citation type="journal article" date="2022" name="bioRxiv">
        <title>The genome of the oomycete Peronosclerospora sorghi, a cosmopolitan pathogen of maize and sorghum, is inflated with dispersed pseudogenes.</title>
        <authorList>
            <person name="Fletcher K."/>
            <person name="Martin F."/>
            <person name="Isakeit T."/>
            <person name="Cavanaugh K."/>
            <person name="Magill C."/>
            <person name="Michelmore R."/>
        </authorList>
    </citation>
    <scope>NUCLEOTIDE SEQUENCE [LARGE SCALE GENOMIC DNA]</scope>
    <source>
        <strain evidence="1">P6</strain>
    </source>
</reference>
<accession>A0ACC0WPI5</accession>
<proteinExistence type="predicted"/>
<protein>
    <submittedName>
        <fullName evidence="1">Uncharacterized protein</fullName>
    </submittedName>
</protein>
<keyword evidence="2" id="KW-1185">Reference proteome</keyword>
<organism evidence="1 2">
    <name type="scientific">Peronosclerospora sorghi</name>
    <dbReference type="NCBI Taxonomy" id="230839"/>
    <lineage>
        <taxon>Eukaryota</taxon>
        <taxon>Sar</taxon>
        <taxon>Stramenopiles</taxon>
        <taxon>Oomycota</taxon>
        <taxon>Peronosporomycetes</taxon>
        <taxon>Peronosporales</taxon>
        <taxon>Peronosporaceae</taxon>
        <taxon>Peronosclerospora</taxon>
    </lineage>
</organism>
<evidence type="ECO:0000313" key="1">
    <source>
        <dbReference type="EMBL" id="KAI9919656.1"/>
    </source>
</evidence>
<evidence type="ECO:0000313" key="2">
    <source>
        <dbReference type="Proteomes" id="UP001163321"/>
    </source>
</evidence>